<dbReference type="PROSITE" id="PS52016">
    <property type="entry name" value="TONB_DEPENDENT_REC_3"/>
    <property type="match status" value="1"/>
</dbReference>
<keyword evidence="4 7" id="KW-0812">Transmembrane</keyword>
<dbReference type="Pfam" id="PF07715">
    <property type="entry name" value="Plug"/>
    <property type="match status" value="1"/>
</dbReference>
<evidence type="ECO:0000313" key="11">
    <source>
        <dbReference type="Proteomes" id="UP001474120"/>
    </source>
</evidence>
<keyword evidence="2 7" id="KW-0813">Transport</keyword>
<dbReference type="InterPro" id="IPR039426">
    <property type="entry name" value="TonB-dep_rcpt-like"/>
</dbReference>
<gene>
    <name evidence="10" type="ORF">AABB81_14280</name>
</gene>
<dbReference type="PANTHER" id="PTHR40980">
    <property type="entry name" value="PLUG DOMAIN-CONTAINING PROTEIN"/>
    <property type="match status" value="1"/>
</dbReference>
<dbReference type="SUPFAM" id="SSF56935">
    <property type="entry name" value="Porins"/>
    <property type="match status" value="1"/>
</dbReference>
<keyword evidence="5 7" id="KW-0472">Membrane</keyword>
<evidence type="ECO:0000256" key="6">
    <source>
        <dbReference type="ARBA" id="ARBA00023237"/>
    </source>
</evidence>
<dbReference type="InterPro" id="IPR041700">
    <property type="entry name" value="OMP_b-brl_3"/>
</dbReference>
<dbReference type="Gene3D" id="2.60.40.1120">
    <property type="entry name" value="Carboxypeptidase-like, regulatory domain"/>
    <property type="match status" value="1"/>
</dbReference>
<dbReference type="SUPFAM" id="SSF49464">
    <property type="entry name" value="Carboxypeptidase regulatory domain-like"/>
    <property type="match status" value="1"/>
</dbReference>
<reference evidence="10 11" key="1">
    <citation type="submission" date="2024-04" db="EMBL/GenBank/DDBJ databases">
        <title>whole genome sequencing of Lutimonas vermicola strain IMCC1616.</title>
        <authorList>
            <person name="Bae S.S."/>
        </authorList>
    </citation>
    <scope>NUCLEOTIDE SEQUENCE [LARGE SCALE GENOMIC DNA]</scope>
    <source>
        <strain evidence="10 11">IMCC1616</strain>
    </source>
</reference>
<dbReference type="PANTHER" id="PTHR40980:SF4">
    <property type="entry name" value="TONB-DEPENDENT RECEPTOR-LIKE BETA-BARREL DOMAIN-CONTAINING PROTEIN"/>
    <property type="match status" value="1"/>
</dbReference>
<dbReference type="InterPro" id="IPR012910">
    <property type="entry name" value="Plug_dom"/>
</dbReference>
<evidence type="ECO:0000259" key="8">
    <source>
        <dbReference type="Pfam" id="PF07715"/>
    </source>
</evidence>
<dbReference type="Gene3D" id="2.170.130.10">
    <property type="entry name" value="TonB-dependent receptor, plug domain"/>
    <property type="match status" value="1"/>
</dbReference>
<dbReference type="InterPro" id="IPR008969">
    <property type="entry name" value="CarboxyPept-like_regulatory"/>
</dbReference>
<dbReference type="Proteomes" id="UP001474120">
    <property type="component" value="Unassembled WGS sequence"/>
</dbReference>
<dbReference type="Pfam" id="PF14905">
    <property type="entry name" value="OMP_b-brl_3"/>
    <property type="match status" value="1"/>
</dbReference>
<evidence type="ECO:0000256" key="1">
    <source>
        <dbReference type="ARBA" id="ARBA00004571"/>
    </source>
</evidence>
<comment type="subcellular location">
    <subcellularLocation>
        <location evidence="1 7">Cell outer membrane</location>
        <topology evidence="1 7">Multi-pass membrane protein</topology>
    </subcellularLocation>
</comment>
<comment type="similarity">
    <text evidence="7">Belongs to the TonB-dependent receptor family.</text>
</comment>
<proteinExistence type="inferred from homology"/>
<keyword evidence="6 7" id="KW-0998">Cell outer membrane</keyword>
<evidence type="ECO:0000256" key="4">
    <source>
        <dbReference type="ARBA" id="ARBA00022692"/>
    </source>
</evidence>
<dbReference type="Pfam" id="PF13620">
    <property type="entry name" value="CarboxypepD_reg"/>
    <property type="match status" value="1"/>
</dbReference>
<accession>A0ABU9L3R0</accession>
<feature type="domain" description="TonB-dependent receptor plug" evidence="8">
    <location>
        <begin position="138"/>
        <end position="210"/>
    </location>
</feature>
<evidence type="ECO:0000256" key="2">
    <source>
        <dbReference type="ARBA" id="ARBA00022448"/>
    </source>
</evidence>
<protein>
    <submittedName>
        <fullName evidence="10">TonB-dependent receptor</fullName>
    </submittedName>
</protein>
<organism evidence="10 11">
    <name type="scientific">Lutimonas vermicola</name>
    <dbReference type="NCBI Taxonomy" id="414288"/>
    <lineage>
        <taxon>Bacteria</taxon>
        <taxon>Pseudomonadati</taxon>
        <taxon>Bacteroidota</taxon>
        <taxon>Flavobacteriia</taxon>
        <taxon>Flavobacteriales</taxon>
        <taxon>Flavobacteriaceae</taxon>
        <taxon>Lutimonas</taxon>
    </lineage>
</organism>
<sequence length="777" mass="88138">MISYNATAQKQPLNISGTVMEEVNKNPIPFATVIVFDTDTNQSVTGTTTDEGGKFNITTDALNFYIEISFIGFETLKLTTFNIEKNQLDLGALYLIQVTEALDEVEIRAEKSNVEFRLDKRVFNVGKDISSTGMGALEVLNNVPSVTVSIEGEVSLRGKSGVQILIDGKPSILADDPSNTLGTITAEMIEKIEVITNPSAKYDAEGTAGILNIVLKKDEKKGLNGSISLNTGIPDNHSVGVSLNRRTEHFNLFAQLGVGYRSLPRDSKNSNQDRINNTTVNSEGTAYRNENFYNIILGTDYYINPLNVITLSGNFAYEIEDQPSTTDFSSFEPSSVLVSQWQRKESTEATNPKWQYELQYKREFKDNEDHTLLFSTQGRFFGKDQESEFVITPVFGDDDFNDQQTETQFQQADYTFKLDYNKPFSEKVNMELGSQYVINDVGNDYTVRDLIDGEWITNPDLTNNFEYNQKVFGIYGTGSYEGEAWGIKAGLRIEMTDLKTELTNTNEKNNQNYTDYFPSAHISYKFDKAISLAGGYSRRIFRPRLWDLNPFFNFRNNYNIRTGNPNLEPEYTDSYEITSIFAFNKISFNTGVYHLYTTDVVERITYFEDNVSITTPENIGTSNTTGMEVNFKYRPSKWLTFNGDFNYSYFIRNGEFEDQSFDFNGDKWSARLTGKFNLPADFELELTGNHQSGFQTVQSEVSALTFADLGVRKKIAKGKLVINFAIRDVFKSRISESVIDQPEYYLYTWNTRGRFFTLGLSYGFGKGEAMTYSGSRR</sequence>
<keyword evidence="3 7" id="KW-1134">Transmembrane beta strand</keyword>
<feature type="domain" description="Outer membrane protein beta-barrel" evidence="9">
    <location>
        <begin position="366"/>
        <end position="762"/>
    </location>
</feature>
<evidence type="ECO:0000313" key="10">
    <source>
        <dbReference type="EMBL" id="MEL4457073.1"/>
    </source>
</evidence>
<dbReference type="InterPro" id="IPR037066">
    <property type="entry name" value="Plug_dom_sf"/>
</dbReference>
<comment type="caution">
    <text evidence="10">The sequence shown here is derived from an EMBL/GenBank/DDBJ whole genome shotgun (WGS) entry which is preliminary data.</text>
</comment>
<dbReference type="RefSeq" id="WP_342161234.1">
    <property type="nucleotide sequence ID" value="NZ_JBCDNA010000003.1"/>
</dbReference>
<evidence type="ECO:0000256" key="3">
    <source>
        <dbReference type="ARBA" id="ARBA00022452"/>
    </source>
</evidence>
<evidence type="ECO:0000256" key="7">
    <source>
        <dbReference type="PROSITE-ProRule" id="PRU01360"/>
    </source>
</evidence>
<evidence type="ECO:0000259" key="9">
    <source>
        <dbReference type="Pfam" id="PF14905"/>
    </source>
</evidence>
<keyword evidence="11" id="KW-1185">Reference proteome</keyword>
<evidence type="ECO:0000256" key="5">
    <source>
        <dbReference type="ARBA" id="ARBA00023136"/>
    </source>
</evidence>
<dbReference type="InterPro" id="IPR036942">
    <property type="entry name" value="Beta-barrel_TonB_sf"/>
</dbReference>
<name>A0ABU9L3R0_9FLAO</name>
<keyword evidence="10" id="KW-0675">Receptor</keyword>
<dbReference type="Gene3D" id="2.40.170.20">
    <property type="entry name" value="TonB-dependent receptor, beta-barrel domain"/>
    <property type="match status" value="1"/>
</dbReference>
<dbReference type="EMBL" id="JBCDNA010000003">
    <property type="protein sequence ID" value="MEL4457073.1"/>
    <property type="molecule type" value="Genomic_DNA"/>
</dbReference>